<gene>
    <name evidence="16" type="ORF">CLV85_0814</name>
</gene>
<proteinExistence type="predicted"/>
<dbReference type="NCBIfam" id="NF009284">
    <property type="entry name" value="PRK12644.1"/>
    <property type="match status" value="1"/>
</dbReference>
<feature type="domain" description="NADH:quinone oxidoreductase/Mrp antiporter transmembrane" evidence="11">
    <location>
        <begin position="125"/>
        <end position="397"/>
    </location>
</feature>
<dbReference type="Pfam" id="PF20501">
    <property type="entry name" value="MbhE"/>
    <property type="match status" value="1"/>
</dbReference>
<dbReference type="InterPro" id="IPR007182">
    <property type="entry name" value="MnhB"/>
</dbReference>
<feature type="transmembrane region" description="Helical" evidence="10">
    <location>
        <begin position="269"/>
        <end position="286"/>
    </location>
</feature>
<dbReference type="Gene3D" id="1.20.120.1200">
    <property type="entry name" value="NADH-ubiquinone/plastoquinone oxidoreductase chain 6, subunit NuoJ"/>
    <property type="match status" value="1"/>
</dbReference>
<dbReference type="Pfam" id="PF00361">
    <property type="entry name" value="Proton_antipo_M"/>
    <property type="match status" value="1"/>
</dbReference>
<evidence type="ECO:0000256" key="5">
    <source>
        <dbReference type="ARBA" id="ARBA00022692"/>
    </source>
</evidence>
<dbReference type="InterPro" id="IPR042106">
    <property type="entry name" value="Nuo/plastoQ_OxRdtase_6_NuoJ"/>
</dbReference>
<name>A0A2M9D7E2_9MICO</name>
<evidence type="ECO:0000256" key="7">
    <source>
        <dbReference type="ARBA" id="ARBA00023065"/>
    </source>
</evidence>
<feature type="transmembrane region" description="Helical" evidence="10">
    <location>
        <begin position="406"/>
        <end position="427"/>
    </location>
</feature>
<dbReference type="GO" id="GO:0006811">
    <property type="term" value="P:monoatomic ion transport"/>
    <property type="evidence" value="ECO:0007669"/>
    <property type="project" value="UniProtKB-KW"/>
</dbReference>
<feature type="transmembrane region" description="Helical" evidence="10">
    <location>
        <begin position="739"/>
        <end position="758"/>
    </location>
</feature>
<keyword evidence="6 10" id="KW-1133">Transmembrane helix</keyword>
<dbReference type="Proteomes" id="UP000231742">
    <property type="component" value="Unassembled WGS sequence"/>
</dbReference>
<feature type="transmembrane region" description="Helical" evidence="10">
    <location>
        <begin position="238"/>
        <end position="257"/>
    </location>
</feature>
<evidence type="ECO:0000256" key="2">
    <source>
        <dbReference type="ARBA" id="ARBA00022448"/>
    </source>
</evidence>
<keyword evidence="7" id="KW-0406">Ion transport</keyword>
<keyword evidence="2" id="KW-0813">Transport</keyword>
<feature type="transmembrane region" description="Helical" evidence="10">
    <location>
        <begin position="683"/>
        <end position="702"/>
    </location>
</feature>
<feature type="transmembrane region" description="Helical" evidence="10">
    <location>
        <begin position="201"/>
        <end position="226"/>
    </location>
</feature>
<feature type="transmembrane region" description="Helical" evidence="10">
    <location>
        <begin position="158"/>
        <end position="181"/>
    </location>
</feature>
<feature type="transmembrane region" description="Helical" evidence="10">
    <location>
        <begin position="620"/>
        <end position="637"/>
    </location>
</feature>
<feature type="transmembrane region" description="Helical" evidence="10">
    <location>
        <begin position="318"/>
        <end position="342"/>
    </location>
</feature>
<reference evidence="16 17" key="1">
    <citation type="submission" date="2017-11" db="EMBL/GenBank/DDBJ databases">
        <title>Genomic Encyclopedia of Archaeal and Bacterial Type Strains, Phase II (KMG-II): From Individual Species to Whole Genera.</title>
        <authorList>
            <person name="Goeker M."/>
        </authorList>
    </citation>
    <scope>NUCLEOTIDE SEQUENCE [LARGE SCALE GENOMIC DNA]</scope>
    <source>
        <strain evidence="16 17">DSM 16400</strain>
    </source>
</reference>
<evidence type="ECO:0000256" key="10">
    <source>
        <dbReference type="SAM" id="Phobius"/>
    </source>
</evidence>
<feature type="transmembrane region" description="Helical" evidence="10">
    <location>
        <begin position="560"/>
        <end position="582"/>
    </location>
</feature>
<feature type="domain" description="MrpA C-terminal/MbhE" evidence="15">
    <location>
        <begin position="677"/>
        <end position="756"/>
    </location>
</feature>
<dbReference type="PANTHER" id="PTHR43373:SF1">
    <property type="entry name" value="NA(+)_H(+) ANTIPORTER SUBUNIT A"/>
    <property type="match status" value="1"/>
</dbReference>
<dbReference type="AlphaFoldDB" id="A0A2M9D7E2"/>
<feature type="domain" description="Na+/H+ antiporter MnhB subunit-related protein" evidence="13">
    <location>
        <begin position="821"/>
        <end position="943"/>
    </location>
</feature>
<dbReference type="Pfam" id="PF04039">
    <property type="entry name" value="MnhB"/>
    <property type="match status" value="1"/>
</dbReference>
<feature type="transmembrane region" description="Helical" evidence="10">
    <location>
        <begin position="594"/>
        <end position="613"/>
    </location>
</feature>
<keyword evidence="8 10" id="KW-0472">Membrane</keyword>
<dbReference type="InterPro" id="IPR046806">
    <property type="entry name" value="MrpA_C/MbhE"/>
</dbReference>
<protein>
    <submittedName>
        <fullName evidence="16">Multisubunit sodium/proton antiporter MrpA subunit /multisubunit sodium/proton antiporter MrpB subunit</fullName>
    </submittedName>
</protein>
<feature type="transmembrane region" description="Helical" evidence="10">
    <location>
        <begin position="129"/>
        <end position="146"/>
    </location>
</feature>
<evidence type="ECO:0000256" key="1">
    <source>
        <dbReference type="ARBA" id="ARBA00004651"/>
    </source>
</evidence>
<keyword evidence="4" id="KW-1003">Cell membrane</keyword>
<feature type="transmembrane region" description="Helical" evidence="10">
    <location>
        <begin position="447"/>
        <end position="467"/>
    </location>
</feature>
<dbReference type="Pfam" id="PF00662">
    <property type="entry name" value="Proton_antipo_N"/>
    <property type="match status" value="1"/>
</dbReference>
<evidence type="ECO:0000259" key="13">
    <source>
        <dbReference type="Pfam" id="PF04039"/>
    </source>
</evidence>
<comment type="subcellular location">
    <subcellularLocation>
        <location evidence="1">Cell membrane</location>
        <topology evidence="1">Multi-pass membrane protein</topology>
    </subcellularLocation>
    <subcellularLocation>
        <location evidence="9">Membrane</location>
        <topology evidence="9">Multi-pass membrane protein</topology>
    </subcellularLocation>
</comment>
<evidence type="ECO:0000259" key="15">
    <source>
        <dbReference type="Pfam" id="PF20501"/>
    </source>
</evidence>
<keyword evidence="5 9" id="KW-0812">Transmembrane</keyword>
<dbReference type="GO" id="GO:0015297">
    <property type="term" value="F:antiporter activity"/>
    <property type="evidence" value="ECO:0007669"/>
    <property type="project" value="UniProtKB-KW"/>
</dbReference>
<evidence type="ECO:0000256" key="4">
    <source>
        <dbReference type="ARBA" id="ARBA00022475"/>
    </source>
</evidence>
<feature type="transmembrane region" description="Helical" evidence="10">
    <location>
        <begin position="643"/>
        <end position="662"/>
    </location>
</feature>
<dbReference type="PRINTS" id="PR01434">
    <property type="entry name" value="NADHDHGNASE5"/>
</dbReference>
<evidence type="ECO:0000313" key="17">
    <source>
        <dbReference type="Proteomes" id="UP000231742"/>
    </source>
</evidence>
<accession>A0A2M9D7E2</accession>
<evidence type="ECO:0000256" key="3">
    <source>
        <dbReference type="ARBA" id="ARBA00022449"/>
    </source>
</evidence>
<dbReference type="EMBL" id="PGFH01000001">
    <property type="protein sequence ID" value="PJJ81637.1"/>
    <property type="molecule type" value="Genomic_DNA"/>
</dbReference>
<dbReference type="InterPro" id="IPR001750">
    <property type="entry name" value="ND/Mrp_TM"/>
</dbReference>
<feature type="transmembrane region" description="Helical" evidence="10">
    <location>
        <begin position="819"/>
        <end position="840"/>
    </location>
</feature>
<feature type="transmembrane region" description="Helical" evidence="10">
    <location>
        <begin position="884"/>
        <end position="904"/>
    </location>
</feature>
<evidence type="ECO:0000259" key="14">
    <source>
        <dbReference type="Pfam" id="PF13244"/>
    </source>
</evidence>
<dbReference type="InterPro" id="IPR001516">
    <property type="entry name" value="Proton_antipo_N"/>
</dbReference>
<feature type="transmembrane region" description="Helical" evidence="10">
    <location>
        <begin position="924"/>
        <end position="946"/>
    </location>
</feature>
<evidence type="ECO:0000256" key="8">
    <source>
        <dbReference type="ARBA" id="ARBA00023136"/>
    </source>
</evidence>
<feature type="transmembrane region" description="Helical" evidence="10">
    <location>
        <begin position="498"/>
        <end position="516"/>
    </location>
</feature>
<sequence>MIVLLAAFALVSLVIPALTRRLHTRVFFVTALIPAAAFIYTLLQTPAVLADTPPTESIPWISQLNLDLSFRVDTLSWLLALVVTGVGTLVMLYCIKYFAASEEGLGRFAAVFLAFTGTMYGLVIADNVYLLFILWEATTVFSFLLIGHNTGRLASRIAAMQALIVTTAGGLVMLVGLVMLAERTGTASLARLIDLAPEGTAVTIAIMLILVGALSKSAIVPFQFWLPSAMAAPTPVSAYLHAAAMVQAGIYLIARLAPGFAQTPGWQPLLLGLGVFTMLVGGWRALTQVDLKLLLAYGTVSQLGFLLTVVSFGTRTAALAGVALLLAHALFKAALFLVVGLIDHRVGTRDLTKLSGLGREAPFLTTIAVIATASMAGIPFTAGFVAKESVLASFIESASAGSALGWIAIVGVAVGSTLTVVYSARFVWGAFASKNGVETVRPLHENVWFLSSPAILAASSLVLAPFFGTVGTVLEGYSTQFVSEGYDYSLKLWHGFDAAFFISAATLLIGLALFWARTQVFALQSLVPAIVDSNKLYRSTLRTLDRVALRVTATTQRGSLPFYLTVILLVMVGSVGSTLALNRSWPDSIRLFDSAGQLAIGAVMIVAALALVAAKKRFQAAVLVGVVGYGMAALFAFHGAPDIALTQVLVETVTLIAFVLVLRRLPARLGKAHGSSRRVLRAAVGLSVGLLMGIVAIVALGARSADPISASLPDLAYEIGHGRNVVNVVLVDIRGWDTLGELSVIVAAATGVASLVFLRSRTDNLPRVSEARARGTIRARLKPSREIVSSEYVPGVQDPSTRNAWLLAGRKLAPENRSILLEVVIRLLFHPLIVLSLYLLFAGHNLPGGGFAAGLVAGLALAGRYLAGGRYELGAAAPFDAGRILGVGLVLAAGTATVPLLLGADALTSTFFETTIPLLGHVEFSTSTIFDIGVYLVVIGMVLDVLRSLGAEIDRQREESSESLESGSTI</sequence>
<evidence type="ECO:0000313" key="16">
    <source>
        <dbReference type="EMBL" id="PJJ81637.1"/>
    </source>
</evidence>
<dbReference type="PANTHER" id="PTHR43373">
    <property type="entry name" value="NA(+)/H(+) ANTIPORTER SUBUNIT"/>
    <property type="match status" value="1"/>
</dbReference>
<feature type="domain" description="NADH-Ubiquinone oxidoreductase (complex I) chain 5 N-terminal" evidence="12">
    <location>
        <begin position="61"/>
        <end position="108"/>
    </location>
</feature>
<feature type="transmembrane region" description="Helical" evidence="10">
    <location>
        <begin position="293"/>
        <end position="312"/>
    </location>
</feature>
<dbReference type="InterPro" id="IPR025383">
    <property type="entry name" value="MrpA_C/MbhD"/>
</dbReference>
<dbReference type="GO" id="GO:0005886">
    <property type="term" value="C:plasma membrane"/>
    <property type="evidence" value="ECO:0007669"/>
    <property type="project" value="UniProtKB-SubCell"/>
</dbReference>
<organism evidence="16 17">
    <name type="scientific">Salinibacterium amurskyense</name>
    <dbReference type="NCBI Taxonomy" id="205941"/>
    <lineage>
        <taxon>Bacteria</taxon>
        <taxon>Bacillati</taxon>
        <taxon>Actinomycetota</taxon>
        <taxon>Actinomycetes</taxon>
        <taxon>Micrococcales</taxon>
        <taxon>Microbacteriaceae</taxon>
        <taxon>Salinibacterium</taxon>
    </lineage>
</organism>
<dbReference type="Pfam" id="PF13244">
    <property type="entry name" value="MbhD"/>
    <property type="match status" value="1"/>
</dbReference>
<evidence type="ECO:0000256" key="9">
    <source>
        <dbReference type="RuleBase" id="RU000320"/>
    </source>
</evidence>
<feature type="transmembrane region" description="Helical" evidence="10">
    <location>
        <begin position="74"/>
        <end position="93"/>
    </location>
</feature>
<evidence type="ECO:0000259" key="12">
    <source>
        <dbReference type="Pfam" id="PF00662"/>
    </source>
</evidence>
<keyword evidence="3" id="KW-0050">Antiport</keyword>
<dbReference type="OrthoDB" id="9811798at2"/>
<keyword evidence="17" id="KW-1185">Reference proteome</keyword>
<evidence type="ECO:0000259" key="11">
    <source>
        <dbReference type="Pfam" id="PF00361"/>
    </source>
</evidence>
<comment type="caution">
    <text evidence="16">The sequence shown here is derived from an EMBL/GenBank/DDBJ whole genome shotgun (WGS) entry which is preliminary data.</text>
</comment>
<feature type="domain" description="MrpA C-terminal/MbhD" evidence="14">
    <location>
        <begin position="603"/>
        <end position="666"/>
    </location>
</feature>
<feature type="transmembrane region" description="Helical" evidence="10">
    <location>
        <begin position="105"/>
        <end position="123"/>
    </location>
</feature>
<dbReference type="InterPro" id="IPR050616">
    <property type="entry name" value="CPA3_Na-H_Antiporter_A"/>
</dbReference>
<feature type="transmembrane region" description="Helical" evidence="10">
    <location>
        <begin position="363"/>
        <end position="386"/>
    </location>
</feature>
<feature type="transmembrane region" description="Helical" evidence="10">
    <location>
        <begin position="846"/>
        <end position="863"/>
    </location>
</feature>
<dbReference type="RefSeq" id="WP_100388302.1">
    <property type="nucleotide sequence ID" value="NZ_BMZU01000001.1"/>
</dbReference>
<evidence type="ECO:0000256" key="6">
    <source>
        <dbReference type="ARBA" id="ARBA00022989"/>
    </source>
</evidence>